<evidence type="ECO:0000313" key="5">
    <source>
        <dbReference type="EMBL" id="TXR57323.1"/>
    </source>
</evidence>
<evidence type="ECO:0000256" key="3">
    <source>
        <dbReference type="ARBA" id="ARBA00023002"/>
    </source>
</evidence>
<dbReference type="InterPro" id="IPR010031">
    <property type="entry name" value="FAD_lactone_oxidase-like"/>
</dbReference>
<dbReference type="AlphaFoldDB" id="A0A5C8ZJM0"/>
<dbReference type="SUPFAM" id="SSF55103">
    <property type="entry name" value="FAD-linked oxidases, C-terminal domain"/>
    <property type="match status" value="1"/>
</dbReference>
<protein>
    <submittedName>
        <fullName evidence="5">FAD-binding oxidoreductase</fullName>
    </submittedName>
</protein>
<gene>
    <name evidence="5" type="ORF">FMM08_03370</name>
</gene>
<dbReference type="InterPro" id="IPR006094">
    <property type="entry name" value="Oxid_FAD_bind_N"/>
</dbReference>
<evidence type="ECO:0000313" key="6">
    <source>
        <dbReference type="Proteomes" id="UP000321234"/>
    </source>
</evidence>
<name>A0A5C8ZJM0_9ACTN</name>
<comment type="caution">
    <text evidence="5">The sequence shown here is derived from an EMBL/GenBank/DDBJ whole genome shotgun (WGS) entry which is preliminary data.</text>
</comment>
<dbReference type="SUPFAM" id="SSF56176">
    <property type="entry name" value="FAD-binding/transporter-associated domain-like"/>
    <property type="match status" value="1"/>
</dbReference>
<sequence>MLVDDVHSALNATRVREVLRPRTEQDVAAALARARAGGLRLTAAGGRHAMGGQQFATDGLLLDASGLDAVGPVDVARGLVEVGAGVQWPRLVTALAAQQAHLPRSRRWGVRQKQTGADRFSLGGSVSVNAHGRGLAMAPLAADVESVRVVLPDGRATHLSREHEPHLFRAVLGGYGLFGVLTSVVLRLAPRRVLQRDVVLSTTEQLAAQVAERVASGYLYGDLQPAVDPASTGFLREGVFSCYRPLDAGGTGGQDDDESAHVVPEGQLALSRGDWAELLELAHRDKATAFDRYARHYLATSGQRYWSDTHQLADYEDGYHRRIDAALGGPPASEVIGELYVPPAELAGFTRAVADDLREHAVDVVYGTVRFVEADVDTALPWARRRSACLVLNIHTEHTPAGTAKSAAAFQRLIDLALDRGGSYFLTYHRWARPDQLLRAYPELPDVVAHQHEVDPHGVLHSDWYREHVLPAVASAG</sequence>
<keyword evidence="1" id="KW-0285">Flavoprotein</keyword>
<dbReference type="PANTHER" id="PTHR43762">
    <property type="entry name" value="L-GULONOLACTONE OXIDASE"/>
    <property type="match status" value="1"/>
</dbReference>
<dbReference type="Pfam" id="PF01565">
    <property type="entry name" value="FAD_binding_4"/>
    <property type="match status" value="1"/>
</dbReference>
<dbReference type="OrthoDB" id="6278354at2"/>
<dbReference type="InterPro" id="IPR016169">
    <property type="entry name" value="FAD-bd_PCMH_sub2"/>
</dbReference>
<dbReference type="InterPro" id="IPR016167">
    <property type="entry name" value="FAD-bd_PCMH_sub1"/>
</dbReference>
<dbReference type="GO" id="GO:0016899">
    <property type="term" value="F:oxidoreductase activity, acting on the CH-OH group of donors, oxygen as acceptor"/>
    <property type="evidence" value="ECO:0007669"/>
    <property type="project" value="InterPro"/>
</dbReference>
<evidence type="ECO:0000256" key="2">
    <source>
        <dbReference type="ARBA" id="ARBA00022827"/>
    </source>
</evidence>
<dbReference type="Gene3D" id="3.30.465.10">
    <property type="match status" value="1"/>
</dbReference>
<dbReference type="InterPro" id="IPR016166">
    <property type="entry name" value="FAD-bd_PCMH"/>
</dbReference>
<dbReference type="RefSeq" id="WP_147924964.1">
    <property type="nucleotide sequence ID" value="NZ_VKAC01000002.1"/>
</dbReference>
<dbReference type="EMBL" id="VKAC01000002">
    <property type="protein sequence ID" value="TXR57323.1"/>
    <property type="molecule type" value="Genomic_DNA"/>
</dbReference>
<organism evidence="5 6">
    <name type="scientific">Quadrisphaera setariae</name>
    <dbReference type="NCBI Taxonomy" id="2593304"/>
    <lineage>
        <taxon>Bacteria</taxon>
        <taxon>Bacillati</taxon>
        <taxon>Actinomycetota</taxon>
        <taxon>Actinomycetes</taxon>
        <taxon>Kineosporiales</taxon>
        <taxon>Kineosporiaceae</taxon>
        <taxon>Quadrisphaera</taxon>
    </lineage>
</organism>
<dbReference type="InterPro" id="IPR036318">
    <property type="entry name" value="FAD-bd_PCMH-like_sf"/>
</dbReference>
<keyword evidence="6" id="KW-1185">Reference proteome</keyword>
<dbReference type="Gene3D" id="3.30.43.10">
    <property type="entry name" value="Uridine Diphospho-n-acetylenolpyruvylglucosamine Reductase, domain 2"/>
    <property type="match status" value="1"/>
</dbReference>
<dbReference type="GO" id="GO:0071949">
    <property type="term" value="F:FAD binding"/>
    <property type="evidence" value="ECO:0007669"/>
    <property type="project" value="InterPro"/>
</dbReference>
<keyword evidence="3" id="KW-0560">Oxidoreductase</keyword>
<accession>A0A5C8ZJM0</accession>
<evidence type="ECO:0000259" key="4">
    <source>
        <dbReference type="PROSITE" id="PS51387"/>
    </source>
</evidence>
<proteinExistence type="predicted"/>
<dbReference type="PROSITE" id="PS51387">
    <property type="entry name" value="FAD_PCMH"/>
    <property type="match status" value="1"/>
</dbReference>
<reference evidence="5 6" key="1">
    <citation type="submission" date="2019-07" db="EMBL/GenBank/DDBJ databases">
        <title>Quadrisphaera sp. strain DD2A genome sequencing and assembly.</title>
        <authorList>
            <person name="Kim I."/>
        </authorList>
    </citation>
    <scope>NUCLEOTIDE SEQUENCE [LARGE SCALE GENOMIC DNA]</scope>
    <source>
        <strain evidence="5 6">DD2A</strain>
    </source>
</reference>
<dbReference type="Proteomes" id="UP000321234">
    <property type="component" value="Unassembled WGS sequence"/>
</dbReference>
<evidence type="ECO:0000256" key="1">
    <source>
        <dbReference type="ARBA" id="ARBA00022630"/>
    </source>
</evidence>
<keyword evidence="2" id="KW-0274">FAD</keyword>
<dbReference type="PANTHER" id="PTHR43762:SF1">
    <property type="entry name" value="D-ARABINONO-1,4-LACTONE OXIDASE"/>
    <property type="match status" value="1"/>
</dbReference>
<feature type="domain" description="FAD-binding PCMH-type" evidence="4">
    <location>
        <begin position="10"/>
        <end position="191"/>
    </location>
</feature>
<dbReference type="InterPro" id="IPR016164">
    <property type="entry name" value="FAD-linked_Oxase-like_C"/>
</dbReference>